<evidence type="ECO:0000256" key="1">
    <source>
        <dbReference type="SAM" id="Coils"/>
    </source>
</evidence>
<sequence>MHETLKKLEEDILQRNDLVNKLETEIHHSNIAVQRQQAKIDTLNKKLEQLVRDRGGVELGPLEIMLNHLTKGIAAKNDEIGSLEQQWLKEQTDLVKHQENKLAEEDFVRALREKEQETVEMQSKLDAVIKEKEELLSELIETE</sequence>
<gene>
    <name evidence="2" type="ORF">DILT_LOCUS17266</name>
</gene>
<accession>A0A3P7QZB5</accession>
<dbReference type="GO" id="GO:0005737">
    <property type="term" value="C:cytoplasm"/>
    <property type="evidence" value="ECO:0007669"/>
    <property type="project" value="TreeGrafter"/>
</dbReference>
<dbReference type="AlphaFoldDB" id="A0A3P7QZB5"/>
<dbReference type="EMBL" id="UYRU01090489">
    <property type="protein sequence ID" value="VDN37232.1"/>
    <property type="molecule type" value="Genomic_DNA"/>
</dbReference>
<keyword evidence="3" id="KW-1185">Reference proteome</keyword>
<name>A0A3P7QZB5_DIBLA</name>
<dbReference type="PANTHER" id="PTHR16275">
    <property type="entry name" value="COILED-COIL DOMAIN-CONTAINING PROTEIN 40"/>
    <property type="match status" value="1"/>
</dbReference>
<dbReference type="InterPro" id="IPR037386">
    <property type="entry name" value="CCDC40"/>
</dbReference>
<protein>
    <submittedName>
        <fullName evidence="2">Uncharacterized protein</fullName>
    </submittedName>
</protein>
<evidence type="ECO:0000313" key="3">
    <source>
        <dbReference type="Proteomes" id="UP000281553"/>
    </source>
</evidence>
<dbReference type="OrthoDB" id="188741at2759"/>
<keyword evidence="1" id="KW-0175">Coiled coil</keyword>
<feature type="coiled-coil region" evidence="1">
    <location>
        <begin position="5"/>
        <end position="53"/>
    </location>
</feature>
<reference evidence="2 3" key="1">
    <citation type="submission" date="2018-11" db="EMBL/GenBank/DDBJ databases">
        <authorList>
            <consortium name="Pathogen Informatics"/>
        </authorList>
    </citation>
    <scope>NUCLEOTIDE SEQUENCE [LARGE SCALE GENOMIC DNA]</scope>
</reference>
<dbReference type="PANTHER" id="PTHR16275:SF8">
    <property type="entry name" value="COILED-COIL DOMAIN-CONTAINING PROTEIN 40"/>
    <property type="match status" value="1"/>
</dbReference>
<dbReference type="GO" id="GO:0035082">
    <property type="term" value="P:axoneme assembly"/>
    <property type="evidence" value="ECO:0007669"/>
    <property type="project" value="InterPro"/>
</dbReference>
<proteinExistence type="predicted"/>
<organism evidence="2 3">
    <name type="scientific">Dibothriocephalus latus</name>
    <name type="common">Fish tapeworm</name>
    <name type="synonym">Diphyllobothrium latum</name>
    <dbReference type="NCBI Taxonomy" id="60516"/>
    <lineage>
        <taxon>Eukaryota</taxon>
        <taxon>Metazoa</taxon>
        <taxon>Spiralia</taxon>
        <taxon>Lophotrochozoa</taxon>
        <taxon>Platyhelminthes</taxon>
        <taxon>Cestoda</taxon>
        <taxon>Eucestoda</taxon>
        <taxon>Diphyllobothriidea</taxon>
        <taxon>Diphyllobothriidae</taxon>
        <taxon>Dibothriocephalus</taxon>
    </lineage>
</organism>
<dbReference type="Proteomes" id="UP000281553">
    <property type="component" value="Unassembled WGS sequence"/>
</dbReference>
<evidence type="ECO:0000313" key="2">
    <source>
        <dbReference type="EMBL" id="VDN37232.1"/>
    </source>
</evidence>